<dbReference type="FunFam" id="3.60.15.10:FF:000041">
    <property type="entry name" value="Metallo-beta-lactamase domain protein"/>
    <property type="match status" value="1"/>
</dbReference>
<dbReference type="SUPFAM" id="SSF56281">
    <property type="entry name" value="Metallo-hydrolase/oxidoreductase"/>
    <property type="match status" value="1"/>
</dbReference>
<dbReference type="GO" id="GO:0046872">
    <property type="term" value="F:metal ion binding"/>
    <property type="evidence" value="ECO:0007669"/>
    <property type="project" value="UniProtKB-KW"/>
</dbReference>
<dbReference type="OrthoDB" id="17458at2759"/>
<evidence type="ECO:0000256" key="2">
    <source>
        <dbReference type="ARBA" id="ARBA00006759"/>
    </source>
</evidence>
<reference evidence="7 8" key="1">
    <citation type="journal article" date="2018" name="Mol. Ecol.">
        <title>The obligate alkalophilic soda-lake fungus Sodiomyces alkalinus has shifted to a protein diet.</title>
        <authorList>
            <person name="Grum-Grzhimaylo A.A."/>
            <person name="Falkoski D.L."/>
            <person name="van den Heuvel J."/>
            <person name="Valero-Jimenez C.A."/>
            <person name="Min B."/>
            <person name="Choi I.G."/>
            <person name="Lipzen A."/>
            <person name="Daum C.G."/>
            <person name="Aanen D.K."/>
            <person name="Tsang A."/>
            <person name="Henrissat B."/>
            <person name="Bilanenko E.N."/>
            <person name="de Vries R.P."/>
            <person name="van Kan J.A.L."/>
            <person name="Grigoriev I.V."/>
            <person name="Debets A.J.M."/>
        </authorList>
    </citation>
    <scope>NUCLEOTIDE SEQUENCE [LARGE SCALE GENOMIC DNA]</scope>
    <source>
        <strain evidence="7 8">F11</strain>
    </source>
</reference>
<organism evidence="7 8">
    <name type="scientific">Sodiomyces alkalinus (strain CBS 110278 / VKM F-3762 / F11)</name>
    <name type="common">Alkaliphilic filamentous fungus</name>
    <dbReference type="NCBI Taxonomy" id="1314773"/>
    <lineage>
        <taxon>Eukaryota</taxon>
        <taxon>Fungi</taxon>
        <taxon>Dikarya</taxon>
        <taxon>Ascomycota</taxon>
        <taxon>Pezizomycotina</taxon>
        <taxon>Sordariomycetes</taxon>
        <taxon>Hypocreomycetidae</taxon>
        <taxon>Glomerellales</taxon>
        <taxon>Plectosphaerellaceae</taxon>
        <taxon>Sodiomyces</taxon>
    </lineage>
</organism>
<dbReference type="InterPro" id="IPR050662">
    <property type="entry name" value="Sec-metab_biosynth-thioest"/>
</dbReference>
<evidence type="ECO:0000313" key="7">
    <source>
        <dbReference type="EMBL" id="ROT37900.1"/>
    </source>
</evidence>
<keyword evidence="5" id="KW-0862">Zinc</keyword>
<dbReference type="EMBL" id="ML119056">
    <property type="protein sequence ID" value="ROT37900.1"/>
    <property type="molecule type" value="Genomic_DNA"/>
</dbReference>
<sequence>MAGQLVPLPEVERLSPACIRILGGNPGKFTLQGTNTYLLGTGSRRILIDTAEGGPSWTAAIKSTLQREEAQVETVLISHWHHDHVGGISNILQLCPDAKVYKNQPEEGQRDIADGQTFAAEGASLTAFHTPGHTDDHTTFVLAEEDAMFTADNVLGQGTTVFEDLAAYLASLERMRRLFKGRAYPGHGPVVSDGPARIEEYVRHRKEREDQVIRTLRSSKAAHGTARPHAHLDGWTALELVKVIYKDVPEELHIPACGGVLQILEKLEREGGVARVSDGERWVWKDRSSL</sequence>
<dbReference type="GO" id="GO:0044550">
    <property type="term" value="P:secondary metabolite biosynthetic process"/>
    <property type="evidence" value="ECO:0007669"/>
    <property type="project" value="UniProtKB-ARBA"/>
</dbReference>
<dbReference type="GeneID" id="39576600"/>
<dbReference type="PANTHER" id="PTHR23131:SF0">
    <property type="entry name" value="ENDORIBONUCLEASE LACTB2"/>
    <property type="match status" value="1"/>
</dbReference>
<dbReference type="Gene3D" id="1.10.10.10">
    <property type="entry name" value="Winged helix-like DNA-binding domain superfamily/Winged helix DNA-binding domain"/>
    <property type="match status" value="1"/>
</dbReference>
<dbReference type="RefSeq" id="XP_028465706.1">
    <property type="nucleotide sequence ID" value="XM_028608122.1"/>
</dbReference>
<evidence type="ECO:0000256" key="4">
    <source>
        <dbReference type="ARBA" id="ARBA00022801"/>
    </source>
</evidence>
<dbReference type="Gene3D" id="3.60.15.10">
    <property type="entry name" value="Ribonuclease Z/Hydroxyacylglutathione hydrolase-like"/>
    <property type="match status" value="1"/>
</dbReference>
<evidence type="ECO:0000256" key="5">
    <source>
        <dbReference type="ARBA" id="ARBA00022833"/>
    </source>
</evidence>
<dbReference type="InterPro" id="IPR047921">
    <property type="entry name" value="LACTB2-like_MBL-fold"/>
</dbReference>
<name>A0A3N2PTR4_SODAK</name>
<evidence type="ECO:0000259" key="6">
    <source>
        <dbReference type="SMART" id="SM00849"/>
    </source>
</evidence>
<accession>A0A3N2PTR4</accession>
<evidence type="ECO:0000256" key="1">
    <source>
        <dbReference type="ARBA" id="ARBA00001947"/>
    </source>
</evidence>
<evidence type="ECO:0000313" key="8">
    <source>
        <dbReference type="Proteomes" id="UP000272025"/>
    </source>
</evidence>
<proteinExistence type="inferred from homology"/>
<keyword evidence="3" id="KW-0479">Metal-binding</keyword>
<comment type="similarity">
    <text evidence="2">Belongs to the metallo-beta-lactamase superfamily. Glyoxalase II family.</text>
</comment>
<keyword evidence="8" id="KW-1185">Reference proteome</keyword>
<dbReference type="AlphaFoldDB" id="A0A3N2PTR4"/>
<dbReference type="Proteomes" id="UP000272025">
    <property type="component" value="Unassembled WGS sequence"/>
</dbReference>
<protein>
    <submittedName>
        <fullName evidence="7">Metallo-beta-lactamase superfamily protein</fullName>
    </submittedName>
</protein>
<dbReference type="PANTHER" id="PTHR23131">
    <property type="entry name" value="ENDORIBONUCLEASE LACTB2"/>
    <property type="match status" value="1"/>
</dbReference>
<gene>
    <name evidence="7" type="ORF">SODALDRAFT_278585</name>
</gene>
<dbReference type="CDD" id="cd07722">
    <property type="entry name" value="LACTB2-like_MBL-fold"/>
    <property type="match status" value="1"/>
</dbReference>
<dbReference type="InterPro" id="IPR036388">
    <property type="entry name" value="WH-like_DNA-bd_sf"/>
</dbReference>
<dbReference type="Pfam" id="PF17778">
    <property type="entry name" value="WHD_BLACT"/>
    <property type="match status" value="1"/>
</dbReference>
<dbReference type="GO" id="GO:0016787">
    <property type="term" value="F:hydrolase activity"/>
    <property type="evidence" value="ECO:0007669"/>
    <property type="project" value="UniProtKB-KW"/>
</dbReference>
<dbReference type="InterPro" id="IPR041516">
    <property type="entry name" value="LACTB2_WH"/>
</dbReference>
<evidence type="ECO:0000256" key="3">
    <source>
        <dbReference type="ARBA" id="ARBA00022723"/>
    </source>
</evidence>
<dbReference type="Pfam" id="PF00753">
    <property type="entry name" value="Lactamase_B"/>
    <property type="match status" value="2"/>
</dbReference>
<dbReference type="SMART" id="SM00849">
    <property type="entry name" value="Lactamase_B"/>
    <property type="match status" value="1"/>
</dbReference>
<feature type="domain" description="Metallo-beta-lactamase" evidence="6">
    <location>
        <begin position="33"/>
        <end position="187"/>
    </location>
</feature>
<dbReference type="STRING" id="1314773.A0A3N2PTR4"/>
<keyword evidence="4" id="KW-0378">Hydrolase</keyword>
<dbReference type="InterPro" id="IPR036866">
    <property type="entry name" value="RibonucZ/Hydroxyglut_hydro"/>
</dbReference>
<dbReference type="InterPro" id="IPR001279">
    <property type="entry name" value="Metallo-B-lactamas"/>
</dbReference>
<comment type="cofactor">
    <cofactor evidence="1">
        <name>Zn(2+)</name>
        <dbReference type="ChEBI" id="CHEBI:29105"/>
    </cofactor>
</comment>